<dbReference type="AlphaFoldDB" id="A0A381QLB7"/>
<dbReference type="GO" id="GO:0005886">
    <property type="term" value="C:plasma membrane"/>
    <property type="evidence" value="ECO:0007669"/>
    <property type="project" value="UniProtKB-SubCell"/>
</dbReference>
<dbReference type="EMBL" id="UINC01001403">
    <property type="protein sequence ID" value="SUZ79830.1"/>
    <property type="molecule type" value="Genomic_DNA"/>
</dbReference>
<organism evidence="10">
    <name type="scientific">marine metagenome</name>
    <dbReference type="NCBI Taxonomy" id="408172"/>
    <lineage>
        <taxon>unclassified sequences</taxon>
        <taxon>metagenomes</taxon>
        <taxon>ecological metagenomes</taxon>
    </lineage>
</organism>
<keyword evidence="7 8" id="KW-0472">Membrane</keyword>
<evidence type="ECO:0000256" key="7">
    <source>
        <dbReference type="ARBA" id="ARBA00023136"/>
    </source>
</evidence>
<gene>
    <name evidence="10" type="ORF">METZ01_LOCUS32684</name>
</gene>
<comment type="similarity">
    <text evidence="2">Belongs to the GSP F family.</text>
</comment>
<reference evidence="10" key="1">
    <citation type="submission" date="2018-05" db="EMBL/GenBank/DDBJ databases">
        <authorList>
            <person name="Lanie J.A."/>
            <person name="Ng W.-L."/>
            <person name="Kazmierczak K.M."/>
            <person name="Andrzejewski T.M."/>
            <person name="Davidsen T.M."/>
            <person name="Wayne K.J."/>
            <person name="Tettelin H."/>
            <person name="Glass J.I."/>
            <person name="Rusch D."/>
            <person name="Podicherti R."/>
            <person name="Tsui H.-C.T."/>
            <person name="Winkler M.E."/>
        </authorList>
    </citation>
    <scope>NUCLEOTIDE SEQUENCE</scope>
</reference>
<keyword evidence="5 8" id="KW-0812">Transmembrane</keyword>
<evidence type="ECO:0000256" key="8">
    <source>
        <dbReference type="SAM" id="Phobius"/>
    </source>
</evidence>
<keyword evidence="4" id="KW-0997">Cell inner membrane</keyword>
<keyword evidence="6 8" id="KW-1133">Transmembrane helix</keyword>
<feature type="transmembrane region" description="Helical" evidence="8">
    <location>
        <begin position="165"/>
        <end position="193"/>
    </location>
</feature>
<keyword evidence="3" id="KW-1003">Cell membrane</keyword>
<dbReference type="InterPro" id="IPR018076">
    <property type="entry name" value="T2SS_GspF_dom"/>
</dbReference>
<sequence length="398" mass="43765">MYFKYQAFDTEGKVQTGQLNAESEREAIRILQGKKLTPVKVQEIKPAFGRGRNKKISHADILDFTNGLCTLVDARVPIDKALRLLDGVTESSSMRELVLNLLRDVKEGKSLAEAMENYPHVFSRMYVNIVRAGEEGGILHELLPDLTDFLETSAKTRQAVISAMIYPVVLLVTGIISVFLLLIFVVPQFAVMFEDVGTEIPSSAVFLLSLSNFVQNYGYLFVIAAVICILLWKRLDRDPQTKLQKDGFLLSLPLVGTLILYRECAVFARTLGALMGAGIPLIRALRISREVVANSVLTSHLLKVEEDVRGGSGLGISLERTNQFPTLLHQLVAVGEESGRTSDILLKTAATFDTYVRNQMSALVSALQPALIIFLAIAVGGITITMLSAVFSMNAVEF</sequence>
<protein>
    <recommendedName>
        <fullName evidence="9">Type II secretion system protein GspF domain-containing protein</fullName>
    </recommendedName>
</protein>
<evidence type="ECO:0000256" key="1">
    <source>
        <dbReference type="ARBA" id="ARBA00004429"/>
    </source>
</evidence>
<evidence type="ECO:0000256" key="2">
    <source>
        <dbReference type="ARBA" id="ARBA00005745"/>
    </source>
</evidence>
<evidence type="ECO:0000259" key="9">
    <source>
        <dbReference type="Pfam" id="PF00482"/>
    </source>
</evidence>
<dbReference type="Pfam" id="PF00482">
    <property type="entry name" value="T2SSF"/>
    <property type="match status" value="2"/>
</dbReference>
<dbReference type="InterPro" id="IPR042094">
    <property type="entry name" value="T2SS_GspF_sf"/>
</dbReference>
<name>A0A381QLB7_9ZZZZ</name>
<feature type="transmembrane region" description="Helical" evidence="8">
    <location>
        <begin position="213"/>
        <end position="232"/>
    </location>
</feature>
<evidence type="ECO:0000256" key="3">
    <source>
        <dbReference type="ARBA" id="ARBA00022475"/>
    </source>
</evidence>
<dbReference type="FunFam" id="1.20.81.30:FF:000001">
    <property type="entry name" value="Type II secretion system protein F"/>
    <property type="match status" value="1"/>
</dbReference>
<dbReference type="PANTHER" id="PTHR30012">
    <property type="entry name" value="GENERAL SECRETION PATHWAY PROTEIN"/>
    <property type="match status" value="1"/>
</dbReference>
<dbReference type="PANTHER" id="PTHR30012:SF0">
    <property type="entry name" value="TYPE II SECRETION SYSTEM PROTEIN F-RELATED"/>
    <property type="match status" value="1"/>
</dbReference>
<evidence type="ECO:0000313" key="10">
    <source>
        <dbReference type="EMBL" id="SUZ79830.1"/>
    </source>
</evidence>
<dbReference type="PRINTS" id="PR00812">
    <property type="entry name" value="BCTERIALGSPF"/>
</dbReference>
<dbReference type="InterPro" id="IPR003004">
    <property type="entry name" value="GspF/PilC"/>
</dbReference>
<dbReference type="Gene3D" id="1.20.81.30">
    <property type="entry name" value="Type II secretion system (T2SS), domain F"/>
    <property type="match status" value="2"/>
</dbReference>
<proteinExistence type="inferred from homology"/>
<comment type="subcellular location">
    <subcellularLocation>
        <location evidence="1">Cell inner membrane</location>
        <topology evidence="1">Multi-pass membrane protein</topology>
    </subcellularLocation>
</comment>
<feature type="domain" description="Type II secretion system protein GspF" evidence="9">
    <location>
        <begin position="64"/>
        <end position="187"/>
    </location>
</feature>
<accession>A0A381QLB7</accession>
<evidence type="ECO:0000256" key="5">
    <source>
        <dbReference type="ARBA" id="ARBA00022692"/>
    </source>
</evidence>
<feature type="domain" description="Type II secretion system protein GspF" evidence="9">
    <location>
        <begin position="267"/>
        <end position="387"/>
    </location>
</feature>
<feature type="transmembrane region" description="Helical" evidence="8">
    <location>
        <begin position="370"/>
        <end position="391"/>
    </location>
</feature>
<evidence type="ECO:0000256" key="4">
    <source>
        <dbReference type="ARBA" id="ARBA00022519"/>
    </source>
</evidence>
<evidence type="ECO:0000256" key="6">
    <source>
        <dbReference type="ARBA" id="ARBA00022989"/>
    </source>
</evidence>